<name>A0ABS9BL43_9BACT</name>
<dbReference type="Proteomes" id="UP001200145">
    <property type="component" value="Unassembled WGS sequence"/>
</dbReference>
<dbReference type="EMBL" id="JAKEVY010000003">
    <property type="protein sequence ID" value="MCF1715569.1"/>
    <property type="molecule type" value="Genomic_DNA"/>
</dbReference>
<gene>
    <name evidence="2" type="ORF">L0U88_13105</name>
</gene>
<keyword evidence="1" id="KW-0812">Transmembrane</keyword>
<feature type="transmembrane region" description="Helical" evidence="1">
    <location>
        <begin position="120"/>
        <end position="139"/>
    </location>
</feature>
<accession>A0ABS9BL43</accession>
<keyword evidence="1" id="KW-0472">Membrane</keyword>
<evidence type="ECO:0000313" key="2">
    <source>
        <dbReference type="EMBL" id="MCF1715569.1"/>
    </source>
</evidence>
<feature type="transmembrane region" description="Helical" evidence="1">
    <location>
        <begin position="51"/>
        <end position="71"/>
    </location>
</feature>
<keyword evidence="1" id="KW-1133">Transmembrane helix</keyword>
<feature type="transmembrane region" description="Helical" evidence="1">
    <location>
        <begin position="20"/>
        <end position="39"/>
    </location>
</feature>
<proteinExistence type="predicted"/>
<organism evidence="2 3">
    <name type="scientific">Flavihumibacter fluminis</name>
    <dbReference type="NCBI Taxonomy" id="2909236"/>
    <lineage>
        <taxon>Bacteria</taxon>
        <taxon>Pseudomonadati</taxon>
        <taxon>Bacteroidota</taxon>
        <taxon>Chitinophagia</taxon>
        <taxon>Chitinophagales</taxon>
        <taxon>Chitinophagaceae</taxon>
        <taxon>Flavihumibacter</taxon>
    </lineage>
</organism>
<sequence>MSKATAPSIFQDLQHLYKTLLYVLVLSMLAAFLLVQFNIINPVVDIPTDRLLQVVAVLYCFAAVFVGLQLFRRKLEQIKKSDSTAREKLNRFKSASVLQWGLMESAAIFSTLCYLLTGNWAFLALSFTLLVIFGGLNPFKHKVMIQLRLSEQEVAGL</sequence>
<evidence type="ECO:0000256" key="1">
    <source>
        <dbReference type="SAM" id="Phobius"/>
    </source>
</evidence>
<keyword evidence="3" id="KW-1185">Reference proteome</keyword>
<reference evidence="2 3" key="1">
    <citation type="submission" date="2022-01" db="EMBL/GenBank/DDBJ databases">
        <title>Flavihumibacter sp. nov., isolated from sediment of a river.</title>
        <authorList>
            <person name="Liu H."/>
        </authorList>
    </citation>
    <scope>NUCLEOTIDE SEQUENCE [LARGE SCALE GENOMIC DNA]</scope>
    <source>
        <strain evidence="2 3">RY-1</strain>
    </source>
</reference>
<protein>
    <submittedName>
        <fullName evidence="2">Uncharacterized protein</fullName>
    </submittedName>
</protein>
<evidence type="ECO:0000313" key="3">
    <source>
        <dbReference type="Proteomes" id="UP001200145"/>
    </source>
</evidence>
<dbReference type="RefSeq" id="WP_234866520.1">
    <property type="nucleotide sequence ID" value="NZ_JAKEVY010000003.1"/>
</dbReference>
<comment type="caution">
    <text evidence="2">The sequence shown here is derived from an EMBL/GenBank/DDBJ whole genome shotgun (WGS) entry which is preliminary data.</text>
</comment>